<evidence type="ECO:0000259" key="6">
    <source>
        <dbReference type="Pfam" id="PF13802"/>
    </source>
</evidence>
<dbReference type="Pfam" id="PF01055">
    <property type="entry name" value="Glyco_hydro_31_2nd"/>
    <property type="match status" value="1"/>
</dbReference>
<keyword evidence="10" id="KW-1185">Reference proteome</keyword>
<dbReference type="InterPro" id="IPR025887">
    <property type="entry name" value="Glyco_hydro_31_N_dom"/>
</dbReference>
<dbReference type="SUPFAM" id="SSF74650">
    <property type="entry name" value="Galactose mutarotase-like"/>
    <property type="match status" value="1"/>
</dbReference>
<dbReference type="Pfam" id="PF13802">
    <property type="entry name" value="Gal_mutarotas_2"/>
    <property type="match status" value="1"/>
</dbReference>
<organism evidence="9 10">
    <name type="scientific">Stygiobacter electus</name>
    <dbReference type="NCBI Taxonomy" id="3032292"/>
    <lineage>
        <taxon>Bacteria</taxon>
        <taxon>Pseudomonadati</taxon>
        <taxon>Ignavibacteriota</taxon>
        <taxon>Ignavibacteria</taxon>
        <taxon>Ignavibacteriales</taxon>
        <taxon>Melioribacteraceae</taxon>
        <taxon>Stygiobacter</taxon>
    </lineage>
</organism>
<proteinExistence type="inferred from homology"/>
<evidence type="ECO:0000259" key="8">
    <source>
        <dbReference type="Pfam" id="PF21365"/>
    </source>
</evidence>
<dbReference type="InterPro" id="IPR017853">
    <property type="entry name" value="GH"/>
</dbReference>
<feature type="domain" description="Glycoside hydrolase family 31 N-terminal" evidence="6">
    <location>
        <begin position="47"/>
        <end position="213"/>
    </location>
</feature>
<dbReference type="Gene3D" id="2.60.40.1760">
    <property type="entry name" value="glycosyl hydrolase (family 31)"/>
    <property type="match status" value="1"/>
</dbReference>
<evidence type="ECO:0000256" key="1">
    <source>
        <dbReference type="ARBA" id="ARBA00007806"/>
    </source>
</evidence>
<dbReference type="Proteomes" id="UP001221302">
    <property type="component" value="Unassembled WGS sequence"/>
</dbReference>
<dbReference type="Pfam" id="PF17137">
    <property type="entry name" value="DUF5110"/>
    <property type="match status" value="1"/>
</dbReference>
<dbReference type="GO" id="GO:0004553">
    <property type="term" value="F:hydrolase activity, hydrolyzing O-glycosyl compounds"/>
    <property type="evidence" value="ECO:0007669"/>
    <property type="project" value="InterPro"/>
</dbReference>
<dbReference type="InterPro" id="IPR013780">
    <property type="entry name" value="Glyco_hydro_b"/>
</dbReference>
<keyword evidence="3 4" id="KW-0326">Glycosidase</keyword>
<dbReference type="Gene3D" id="2.60.40.1180">
    <property type="entry name" value="Golgi alpha-mannosidase II"/>
    <property type="match status" value="2"/>
</dbReference>
<dbReference type="SUPFAM" id="SSF51011">
    <property type="entry name" value="Glycosyl hydrolase domain"/>
    <property type="match status" value="1"/>
</dbReference>
<protein>
    <submittedName>
        <fullName evidence="9">Glycoside hydrolase family 31 protein</fullName>
    </submittedName>
</protein>
<dbReference type="SUPFAM" id="SSF51445">
    <property type="entry name" value="(Trans)glycosidases"/>
    <property type="match status" value="1"/>
</dbReference>
<name>A0AAE3NUJ3_9BACT</name>
<dbReference type="InterPro" id="IPR048395">
    <property type="entry name" value="Glyco_hydro_31_C"/>
</dbReference>
<evidence type="ECO:0000256" key="3">
    <source>
        <dbReference type="ARBA" id="ARBA00023295"/>
    </source>
</evidence>
<dbReference type="EMBL" id="JARGDL010000003">
    <property type="protein sequence ID" value="MDF1611186.1"/>
    <property type="molecule type" value="Genomic_DNA"/>
</dbReference>
<dbReference type="Gene3D" id="3.20.20.80">
    <property type="entry name" value="Glycosidases"/>
    <property type="match status" value="2"/>
</dbReference>
<dbReference type="PROSITE" id="PS00129">
    <property type="entry name" value="GLYCOSYL_HYDROL_F31_1"/>
    <property type="match status" value="1"/>
</dbReference>
<dbReference type="CDD" id="cd06604">
    <property type="entry name" value="GH31_glucosidase_II_MalA"/>
    <property type="match status" value="1"/>
</dbReference>
<comment type="caution">
    <text evidence="9">The sequence shown here is derived from an EMBL/GenBank/DDBJ whole genome shotgun (WGS) entry which is preliminary data.</text>
</comment>
<reference evidence="9" key="1">
    <citation type="submission" date="2023-03" db="EMBL/GenBank/DDBJ databases">
        <title>Stygiobacter electus gen. nov., sp. nov., facultatively anaerobic thermotolerant bacterium of the class Ignavibacteria from a well of Yessentuki mineral water deposit.</title>
        <authorList>
            <person name="Podosokorskaya O.A."/>
            <person name="Elcheninov A.G."/>
            <person name="Petrova N.F."/>
            <person name="Zavarzina D.G."/>
            <person name="Kublanov I.V."/>
            <person name="Merkel A.Y."/>
        </authorList>
    </citation>
    <scope>NUCLEOTIDE SEQUENCE</scope>
    <source>
        <strain evidence="9">09-Me</strain>
    </source>
</reference>
<feature type="domain" description="Glycoside hydrolase family 31 TIM barrel" evidence="5">
    <location>
        <begin position="257"/>
        <end position="580"/>
    </location>
</feature>
<dbReference type="GO" id="GO:0005975">
    <property type="term" value="P:carbohydrate metabolic process"/>
    <property type="evidence" value="ECO:0007669"/>
    <property type="project" value="InterPro"/>
</dbReference>
<evidence type="ECO:0000256" key="4">
    <source>
        <dbReference type="RuleBase" id="RU361185"/>
    </source>
</evidence>
<dbReference type="InterPro" id="IPR000322">
    <property type="entry name" value="Glyco_hydro_31_TIM"/>
</dbReference>
<dbReference type="PANTHER" id="PTHR22762:SF166">
    <property type="entry name" value="ALPHA-GLUCOSIDASE"/>
    <property type="match status" value="1"/>
</dbReference>
<dbReference type="InterPro" id="IPR030458">
    <property type="entry name" value="Glyco_hydro_31_AS"/>
</dbReference>
<accession>A0AAE3NUJ3</accession>
<dbReference type="RefSeq" id="WP_321534953.1">
    <property type="nucleotide sequence ID" value="NZ_JARGDL010000003.1"/>
</dbReference>
<evidence type="ECO:0000313" key="10">
    <source>
        <dbReference type="Proteomes" id="UP001221302"/>
    </source>
</evidence>
<evidence type="ECO:0000313" key="9">
    <source>
        <dbReference type="EMBL" id="MDF1611186.1"/>
    </source>
</evidence>
<comment type="similarity">
    <text evidence="1 4">Belongs to the glycosyl hydrolase 31 family.</text>
</comment>
<feature type="domain" description="DUF5110" evidence="7">
    <location>
        <begin position="693"/>
        <end position="760"/>
    </location>
</feature>
<keyword evidence="2 4" id="KW-0378">Hydrolase</keyword>
<dbReference type="CDD" id="cd14752">
    <property type="entry name" value="GH31_N"/>
    <property type="match status" value="1"/>
</dbReference>
<evidence type="ECO:0000256" key="2">
    <source>
        <dbReference type="ARBA" id="ARBA00022801"/>
    </source>
</evidence>
<dbReference type="AlphaFoldDB" id="A0AAE3NUJ3"/>
<dbReference type="GO" id="GO:0030246">
    <property type="term" value="F:carbohydrate binding"/>
    <property type="evidence" value="ECO:0007669"/>
    <property type="project" value="InterPro"/>
</dbReference>
<evidence type="ECO:0000259" key="7">
    <source>
        <dbReference type="Pfam" id="PF17137"/>
    </source>
</evidence>
<dbReference type="PANTHER" id="PTHR22762">
    <property type="entry name" value="ALPHA-GLUCOSIDASE"/>
    <property type="match status" value="1"/>
</dbReference>
<feature type="domain" description="Glycosyl hydrolase family 31 C-terminal" evidence="8">
    <location>
        <begin position="589"/>
        <end position="677"/>
    </location>
</feature>
<dbReference type="Pfam" id="PF21365">
    <property type="entry name" value="Glyco_hydro_31_3rd"/>
    <property type="match status" value="1"/>
</dbReference>
<dbReference type="InterPro" id="IPR011013">
    <property type="entry name" value="Gal_mutarotase_sf_dom"/>
</dbReference>
<sequence>MKSLLNLFFLYIVITSIIYGKFEFAGKIKSYSVEKNRVEFNLTNAKFNIYILENNIIRFRFTNQKEFDRAPSYAVIYKQEEKTNFSFKEEKENFTISTDELVIQIKKDPCRVSIFDKQMNLINQDEESFGVAFDGDEVRCHKKLFTDEKFIGLGEKSKENLIKNGDQYTMWNTDFPAYTSTKDELYMSIPFFMGVRNFKAYGIYFDNTHKSQFNLGAANNRFYWFGAARGEMDYYFIYGPEMKRVISDYTKLTGRMELPPLWAIGYQQSRWSYYPESKVREIANGFRSRNIPCDVIYLDIHYMDEYRVFTWNKNRFPDPPKMLSDLKEDGFKIITIIDPGVKADPNYHAAKEGLEKNLFVKYPDGIPYQGEVWPSWSYFPDFTKKETRDWWGFKLSSLMKDGVEGFWNDMNEPATWGGGNIPDIVQFYDNGFVSDHKKIRNVYALEMAHATRDGLKKYSDKRHFILSRAGFAGIQRYAANWTGDNAVTEEHLRLALIMPVNIGLSGQPFIGSDVGGFMNGEPSNEMYIRWMQLGSFTPFFRGHSSIDTKAREPWAFNEFTEENARQAIQLRYKLLPFWYNEFFNSSKTGLPIMRAMFLNYQDDQNCYNLDAQYQFMIGENLLVAPVVTSTDKTKKFYLPKGKWYDWMNNKVETGGEYKIIEVPINKIPLFIKEGGMIPMQEVQNYVGEKNIEQLELVIFPSQKSTFSLYEDDGITYEYEKGIYSVTNFTCESAQNKLTFSVSKEKNSYNQNRKYYMLTILNSEQPKEIYSDKIEKKSIETNYDSSKKILKIKVPDKTEFTLTINF</sequence>
<gene>
    <name evidence="9" type="ORF">P0M35_03425</name>
</gene>
<dbReference type="InterPro" id="IPR033403">
    <property type="entry name" value="DUF5110"/>
</dbReference>
<evidence type="ECO:0000259" key="5">
    <source>
        <dbReference type="Pfam" id="PF01055"/>
    </source>
</evidence>